<protein>
    <recommendedName>
        <fullName evidence="4">protein-tyrosine-phosphatase</fullName>
        <ecNumber evidence="4">3.1.3.48</ecNumber>
    </recommendedName>
</protein>
<evidence type="ECO:0000256" key="1">
    <source>
        <dbReference type="ARBA" id="ARBA00004123"/>
    </source>
</evidence>
<dbReference type="InterPro" id="IPR029021">
    <property type="entry name" value="Prot-tyrosine_phosphatase-like"/>
</dbReference>
<evidence type="ECO:0000256" key="8">
    <source>
        <dbReference type="ARBA" id="ARBA00023242"/>
    </source>
</evidence>
<evidence type="ECO:0000256" key="7">
    <source>
        <dbReference type="ARBA" id="ARBA00022912"/>
    </source>
</evidence>
<dbReference type="EC" id="3.1.3.48" evidence="4"/>
<comment type="subcellular location">
    <subcellularLocation>
        <location evidence="2">Cytoplasm</location>
    </subcellularLocation>
    <subcellularLocation>
        <location evidence="1">Nucleus</location>
    </subcellularLocation>
</comment>
<feature type="domain" description="Tyrosine-protein phosphatase" evidence="10">
    <location>
        <begin position="250"/>
        <end position="391"/>
    </location>
</feature>
<evidence type="ECO:0000259" key="11">
    <source>
        <dbReference type="PROSITE" id="PS50056"/>
    </source>
</evidence>
<dbReference type="GO" id="GO:0005737">
    <property type="term" value="C:cytoplasm"/>
    <property type="evidence" value="ECO:0007669"/>
    <property type="project" value="UniProtKB-SubCell"/>
</dbReference>
<keyword evidence="8" id="KW-0539">Nucleus</keyword>
<dbReference type="InterPro" id="IPR000340">
    <property type="entry name" value="Dual-sp_phosphatase_cat-dom"/>
</dbReference>
<evidence type="ECO:0000256" key="6">
    <source>
        <dbReference type="ARBA" id="ARBA00022801"/>
    </source>
</evidence>
<dbReference type="GO" id="GO:0008138">
    <property type="term" value="F:protein tyrosine/serine/threonine phosphatase activity"/>
    <property type="evidence" value="ECO:0007669"/>
    <property type="project" value="TreeGrafter"/>
</dbReference>
<comment type="similarity">
    <text evidence="3">Belongs to the protein-tyrosine phosphatase family. Non-receptor class dual specificity subfamily.</text>
</comment>
<keyword evidence="6" id="KW-0378">Hydrolase</keyword>
<dbReference type="InterPro" id="IPR011993">
    <property type="entry name" value="PH-like_dom_sf"/>
</dbReference>
<dbReference type="OrthoDB" id="2017893at2759"/>
<evidence type="ECO:0000256" key="2">
    <source>
        <dbReference type="ARBA" id="ARBA00004496"/>
    </source>
</evidence>
<dbReference type="SMART" id="SM00404">
    <property type="entry name" value="PTPc_motif"/>
    <property type="match status" value="1"/>
</dbReference>
<dbReference type="GO" id="GO:0005634">
    <property type="term" value="C:nucleus"/>
    <property type="evidence" value="ECO:0007669"/>
    <property type="project" value="UniProtKB-SubCell"/>
</dbReference>
<feature type="compositionally biased region" description="Pro residues" evidence="9">
    <location>
        <begin position="452"/>
        <end position="463"/>
    </location>
</feature>
<dbReference type="Pfam" id="PF00782">
    <property type="entry name" value="DSPc"/>
    <property type="match status" value="1"/>
</dbReference>
<evidence type="ECO:0000256" key="5">
    <source>
        <dbReference type="ARBA" id="ARBA00022490"/>
    </source>
</evidence>
<dbReference type="PROSITE" id="PS50054">
    <property type="entry name" value="TYR_PHOSPHATASE_DUAL"/>
    <property type="match status" value="1"/>
</dbReference>
<keyword evidence="5" id="KW-0963">Cytoplasm</keyword>
<dbReference type="EMBL" id="PUHQ01000035">
    <property type="protein sequence ID" value="KAG0661385.1"/>
    <property type="molecule type" value="Genomic_DNA"/>
</dbReference>
<sequence length="805" mass="85380">MPVELLRAPPSESHTASPGPSADPTPGSVRHYEPTGVSLKVTPALQGFTGAQLQGALWVSEDALSFFSEEHSQGMSIPYSHISIHAKSRAVPPHKPGQEPQPCLYCQIEETPLDDLDDGDAPAESHEVYIWPSDPSQVDKIFAALSHCATLHASYGDQAPDFIAESDYAAEGQQQNLDPQAARFAAMGLDPDSLVYATADGSVAGPGLDDPEDAEENGDGQWDDVEEDERAAECAVAEDDEDDELTDARTMQEVIPGLWIGDYQAAQDHNLLQKRNIVCVVSAMRQEYDAAPGVDMHRVAVDDTDKSNIIEHFVPTAEFISTALARNDGAVLVHCQAGVSRSTTLVAAYLMSRHGLNVEQAIERIRAARPQVDPSEFFLTQLELFERCNCEWDPVRYPEERRFLMSFAQAQIMEGVSPSIVLAYYPSPATTPKDRAGSFGFSMTSLPKSQISPPPSPHRPPSPSGLSSSPATATVISAGSSGAAGPSLSPAPPALNMSAPPTRKRLTARKTASTENITKSQQAEKDKPEIAKIGSKSEVVISGRRLLCKICRRELAAKEHIVAHDVGKGQQAFAPNRRDMTAYRAEQDRLRRAAGAPAAPMPLKAEPVALPPAAAPNPLAALRVAQPLGGGRIVQPRPSNVPRPQPVARPAPRQAAAKTSDGTDRSSSEPNSATQDVGGAGVAPSSASNGSAALRASTIDTTTSNADEAAAVPPPQPEPPLLPSPACSSYFVEPLSWMSPFLESGVLAGKITCPNKRCGAKLGNFDWAGNPAAHMLSSPAECSCGAWVCPGFALNVSRVDEVSGA</sequence>
<feature type="compositionally biased region" description="Acidic residues" evidence="9">
    <location>
        <begin position="209"/>
        <end position="222"/>
    </location>
</feature>
<keyword evidence="7" id="KW-0904">Protein phosphatase</keyword>
<evidence type="ECO:0000259" key="10">
    <source>
        <dbReference type="PROSITE" id="PS50054"/>
    </source>
</evidence>
<reference evidence="12 13" key="1">
    <citation type="submission" date="2020-11" db="EMBL/GenBank/DDBJ databases">
        <title>Kefir isolates.</title>
        <authorList>
            <person name="Marcisauskas S."/>
            <person name="Kim Y."/>
            <person name="Blasche S."/>
        </authorList>
    </citation>
    <scope>NUCLEOTIDE SEQUENCE [LARGE SCALE GENOMIC DNA]</scope>
    <source>
        <strain evidence="12 13">KR</strain>
    </source>
</reference>
<feature type="compositionally biased region" description="Low complexity" evidence="9">
    <location>
        <begin position="477"/>
        <end position="501"/>
    </location>
</feature>
<dbReference type="InterPro" id="IPR000387">
    <property type="entry name" value="Tyr_Pase_dom"/>
</dbReference>
<feature type="compositionally biased region" description="Polar residues" evidence="9">
    <location>
        <begin position="510"/>
        <end position="521"/>
    </location>
</feature>
<dbReference type="SUPFAM" id="SSF52799">
    <property type="entry name" value="(Phosphotyrosine protein) phosphatases II"/>
    <property type="match status" value="1"/>
</dbReference>
<dbReference type="InterPro" id="IPR020422">
    <property type="entry name" value="TYR_PHOSPHATASE_DUAL_dom"/>
</dbReference>
<dbReference type="SMART" id="SM00195">
    <property type="entry name" value="DSPc"/>
    <property type="match status" value="1"/>
</dbReference>
<dbReference type="PANTHER" id="PTHR45848">
    <property type="entry name" value="DUAL SPECIFICITY PROTEIN PHOSPHATASE 12 FAMILY MEMBER"/>
    <property type="match status" value="1"/>
</dbReference>
<name>A0A9P6W1M1_RHOMI</name>
<dbReference type="Gene3D" id="2.30.29.30">
    <property type="entry name" value="Pleckstrin-homology domain (PH domain)/Phosphotyrosine-binding domain (PTB)"/>
    <property type="match status" value="1"/>
</dbReference>
<dbReference type="Pfam" id="PF03517">
    <property type="entry name" value="Voldacs"/>
    <property type="match status" value="1"/>
</dbReference>
<proteinExistence type="inferred from homology"/>
<organism evidence="12 13">
    <name type="scientific">Rhodotorula mucilaginosa</name>
    <name type="common">Yeast</name>
    <name type="synonym">Rhodotorula rubra</name>
    <dbReference type="NCBI Taxonomy" id="5537"/>
    <lineage>
        <taxon>Eukaryota</taxon>
        <taxon>Fungi</taxon>
        <taxon>Dikarya</taxon>
        <taxon>Basidiomycota</taxon>
        <taxon>Pucciniomycotina</taxon>
        <taxon>Microbotryomycetes</taxon>
        <taxon>Sporidiobolales</taxon>
        <taxon>Sporidiobolaceae</taxon>
        <taxon>Rhodotorula</taxon>
    </lineage>
</organism>
<evidence type="ECO:0000256" key="3">
    <source>
        <dbReference type="ARBA" id="ARBA00008601"/>
    </source>
</evidence>
<dbReference type="PANTHER" id="PTHR45848:SF4">
    <property type="entry name" value="DUAL SPECIFICITY PROTEIN PHOSPHATASE 12"/>
    <property type="match status" value="1"/>
</dbReference>
<dbReference type="InterPro" id="IPR039924">
    <property type="entry name" value="ICln/Lot5/Saf5"/>
</dbReference>
<feature type="region of interest" description="Disordered" evidence="9">
    <location>
        <begin position="630"/>
        <end position="692"/>
    </location>
</feature>
<feature type="compositionally biased region" description="Pro residues" evidence="9">
    <location>
        <begin position="639"/>
        <end position="649"/>
    </location>
</feature>
<dbReference type="AlphaFoldDB" id="A0A9P6W1M1"/>
<feature type="region of interest" description="Disordered" evidence="9">
    <location>
        <begin position="1"/>
        <end position="33"/>
    </location>
</feature>
<evidence type="ECO:0000313" key="13">
    <source>
        <dbReference type="Proteomes" id="UP000777482"/>
    </source>
</evidence>
<dbReference type="PROSITE" id="PS50056">
    <property type="entry name" value="TYR_PHOSPHATASE_2"/>
    <property type="match status" value="1"/>
</dbReference>
<keyword evidence="13" id="KW-1185">Reference proteome</keyword>
<gene>
    <name evidence="12" type="ORF">C6P46_003982</name>
</gene>
<feature type="region of interest" description="Disordered" evidence="9">
    <location>
        <begin position="200"/>
        <end position="222"/>
    </location>
</feature>
<dbReference type="InterPro" id="IPR003595">
    <property type="entry name" value="Tyr_Pase_cat"/>
</dbReference>
<dbReference type="InterPro" id="IPR016130">
    <property type="entry name" value="Tyr_Pase_AS"/>
</dbReference>
<dbReference type="Gene3D" id="3.90.190.10">
    <property type="entry name" value="Protein tyrosine phosphatase superfamily"/>
    <property type="match status" value="1"/>
</dbReference>
<dbReference type="CDD" id="cd14498">
    <property type="entry name" value="DSP"/>
    <property type="match status" value="1"/>
</dbReference>
<dbReference type="Proteomes" id="UP000777482">
    <property type="component" value="Unassembled WGS sequence"/>
</dbReference>
<evidence type="ECO:0000313" key="12">
    <source>
        <dbReference type="EMBL" id="KAG0661385.1"/>
    </source>
</evidence>
<dbReference type="PROSITE" id="PS00383">
    <property type="entry name" value="TYR_PHOSPHATASE_1"/>
    <property type="match status" value="1"/>
</dbReference>
<dbReference type="GO" id="GO:0004725">
    <property type="term" value="F:protein tyrosine phosphatase activity"/>
    <property type="evidence" value="ECO:0007669"/>
    <property type="project" value="UniProtKB-EC"/>
</dbReference>
<feature type="domain" description="Tyrosine specific protein phosphatases" evidence="11">
    <location>
        <begin position="311"/>
        <end position="370"/>
    </location>
</feature>
<comment type="caution">
    <text evidence="12">The sequence shown here is derived from an EMBL/GenBank/DDBJ whole genome shotgun (WGS) entry which is preliminary data.</text>
</comment>
<evidence type="ECO:0000256" key="4">
    <source>
        <dbReference type="ARBA" id="ARBA00013064"/>
    </source>
</evidence>
<feature type="region of interest" description="Disordered" evidence="9">
    <location>
        <begin position="435"/>
        <end position="527"/>
    </location>
</feature>
<accession>A0A9P6W1M1</accession>
<evidence type="ECO:0000256" key="9">
    <source>
        <dbReference type="SAM" id="MobiDB-lite"/>
    </source>
</evidence>